<accession>A0A4R5UMX2</accession>
<dbReference type="PANTHER" id="PTHR33164:SF105">
    <property type="entry name" value="TRANSCRIPTIONAL REPRESSOR PROTEIN-RELATED"/>
    <property type="match status" value="1"/>
</dbReference>
<evidence type="ECO:0000259" key="1">
    <source>
        <dbReference type="PROSITE" id="PS50995"/>
    </source>
</evidence>
<dbReference type="AlphaFoldDB" id="A0A4R5UMX2"/>
<name>A0A4R5UMX2_9HYPH</name>
<gene>
    <name evidence="2" type="ORF">E2F50_03635</name>
</gene>
<dbReference type="GO" id="GO:0003700">
    <property type="term" value="F:DNA-binding transcription factor activity"/>
    <property type="evidence" value="ECO:0007669"/>
    <property type="project" value="InterPro"/>
</dbReference>
<dbReference type="Pfam" id="PF12802">
    <property type="entry name" value="MarR_2"/>
    <property type="match status" value="1"/>
</dbReference>
<keyword evidence="3" id="KW-1185">Reference proteome</keyword>
<comment type="caution">
    <text evidence="2">The sequence shown here is derived from an EMBL/GenBank/DDBJ whole genome shotgun (WGS) entry which is preliminary data.</text>
</comment>
<dbReference type="PROSITE" id="PS50995">
    <property type="entry name" value="HTH_MARR_2"/>
    <property type="match status" value="1"/>
</dbReference>
<dbReference type="EMBL" id="SMTL01000001">
    <property type="protein sequence ID" value="TDK39226.1"/>
    <property type="molecule type" value="Genomic_DNA"/>
</dbReference>
<sequence length="155" mass="16959">MKKMATEIKAAQNDVPGPYSCHCLVARQMARQLTRSYDRRLRPAGISVGDFSILQFLSPGEGMTMADLGASLFMERTTLVRNLRPLTAAGLVEVSRDPQESRRHMVAITATGRHKLSEAAALWSQAQEEFEAAAGGAEADEIRRRSLAALGLMQD</sequence>
<dbReference type="InterPro" id="IPR036390">
    <property type="entry name" value="WH_DNA-bd_sf"/>
</dbReference>
<dbReference type="PANTHER" id="PTHR33164">
    <property type="entry name" value="TRANSCRIPTIONAL REGULATOR, MARR FAMILY"/>
    <property type="match status" value="1"/>
</dbReference>
<feature type="domain" description="HTH marR-type" evidence="1">
    <location>
        <begin position="1"/>
        <end position="151"/>
    </location>
</feature>
<dbReference type="SUPFAM" id="SSF46785">
    <property type="entry name" value="Winged helix' DNA-binding domain"/>
    <property type="match status" value="1"/>
</dbReference>
<evidence type="ECO:0000313" key="2">
    <source>
        <dbReference type="EMBL" id="TDK39226.1"/>
    </source>
</evidence>
<dbReference type="Proteomes" id="UP000295238">
    <property type="component" value="Unassembled WGS sequence"/>
</dbReference>
<proteinExistence type="predicted"/>
<organism evidence="2 3">
    <name type="scientific">Rhizobium deserti</name>
    <dbReference type="NCBI Taxonomy" id="2547961"/>
    <lineage>
        <taxon>Bacteria</taxon>
        <taxon>Pseudomonadati</taxon>
        <taxon>Pseudomonadota</taxon>
        <taxon>Alphaproteobacteria</taxon>
        <taxon>Hyphomicrobiales</taxon>
        <taxon>Rhizobiaceae</taxon>
        <taxon>Rhizobium/Agrobacterium group</taxon>
        <taxon>Rhizobium</taxon>
    </lineage>
</organism>
<dbReference type="InterPro" id="IPR039422">
    <property type="entry name" value="MarR/SlyA-like"/>
</dbReference>
<dbReference type="GO" id="GO:0006950">
    <property type="term" value="P:response to stress"/>
    <property type="evidence" value="ECO:0007669"/>
    <property type="project" value="TreeGrafter"/>
</dbReference>
<dbReference type="InterPro" id="IPR036388">
    <property type="entry name" value="WH-like_DNA-bd_sf"/>
</dbReference>
<evidence type="ECO:0000313" key="3">
    <source>
        <dbReference type="Proteomes" id="UP000295238"/>
    </source>
</evidence>
<dbReference type="Gene3D" id="1.10.10.10">
    <property type="entry name" value="Winged helix-like DNA-binding domain superfamily/Winged helix DNA-binding domain"/>
    <property type="match status" value="1"/>
</dbReference>
<dbReference type="InterPro" id="IPR000835">
    <property type="entry name" value="HTH_MarR-typ"/>
</dbReference>
<protein>
    <submittedName>
        <fullName evidence="2">MarR family transcriptional regulator</fullName>
    </submittedName>
</protein>
<dbReference type="SMART" id="SM00347">
    <property type="entry name" value="HTH_MARR"/>
    <property type="match status" value="1"/>
</dbReference>
<reference evidence="2 3" key="1">
    <citation type="submission" date="2019-03" db="EMBL/GenBank/DDBJ databases">
        <title>Rhizobium sp. nov., an bacterium isolated from biocrust in Mu Us Desert.</title>
        <authorList>
            <person name="Lixiong L."/>
        </authorList>
    </citation>
    <scope>NUCLEOTIDE SEQUENCE [LARGE SCALE GENOMIC DNA]</scope>
    <source>
        <strain evidence="2 3">SPY-1</strain>
    </source>
</reference>